<sequence>MQLDYFNLSHRLMKTNRRGILFILNDEILSCYFSNEELQSKQHVSHVIKEDTKENKRPLGTCFMCASNK</sequence>
<dbReference type="EMBL" id="JAUDFV010000155">
    <property type="protein sequence ID" value="KAL2715734.1"/>
    <property type="molecule type" value="Genomic_DNA"/>
</dbReference>
<organism evidence="1 2">
    <name type="scientific">Vespula squamosa</name>
    <name type="common">Southern yellow jacket</name>
    <name type="synonym">Wasp</name>
    <dbReference type="NCBI Taxonomy" id="30214"/>
    <lineage>
        <taxon>Eukaryota</taxon>
        <taxon>Metazoa</taxon>
        <taxon>Ecdysozoa</taxon>
        <taxon>Arthropoda</taxon>
        <taxon>Hexapoda</taxon>
        <taxon>Insecta</taxon>
        <taxon>Pterygota</taxon>
        <taxon>Neoptera</taxon>
        <taxon>Endopterygota</taxon>
        <taxon>Hymenoptera</taxon>
        <taxon>Apocrita</taxon>
        <taxon>Aculeata</taxon>
        <taxon>Vespoidea</taxon>
        <taxon>Vespidae</taxon>
        <taxon>Vespinae</taxon>
        <taxon>Vespula</taxon>
    </lineage>
</organism>
<reference evidence="1 2" key="1">
    <citation type="journal article" date="2024" name="Ann. Entomol. Soc. Am.">
        <title>Genomic analyses of the southern and eastern yellowjacket wasps (Hymenoptera: Vespidae) reveal evolutionary signatures of social life.</title>
        <authorList>
            <person name="Catto M.A."/>
            <person name="Caine P.B."/>
            <person name="Orr S.E."/>
            <person name="Hunt B.G."/>
            <person name="Goodisman M.A.D."/>
        </authorList>
    </citation>
    <scope>NUCLEOTIDE SEQUENCE [LARGE SCALE GENOMIC DNA]</scope>
    <source>
        <strain evidence="1">233</strain>
        <tissue evidence="1">Head and thorax</tissue>
    </source>
</reference>
<proteinExistence type="predicted"/>
<name>A0ABD2A534_VESSQ</name>
<accession>A0ABD2A534</accession>
<comment type="caution">
    <text evidence="1">The sequence shown here is derived from an EMBL/GenBank/DDBJ whole genome shotgun (WGS) entry which is preliminary data.</text>
</comment>
<evidence type="ECO:0000313" key="1">
    <source>
        <dbReference type="EMBL" id="KAL2715734.1"/>
    </source>
</evidence>
<dbReference type="Proteomes" id="UP001607302">
    <property type="component" value="Unassembled WGS sequence"/>
</dbReference>
<evidence type="ECO:0000313" key="2">
    <source>
        <dbReference type="Proteomes" id="UP001607302"/>
    </source>
</evidence>
<gene>
    <name evidence="1" type="ORF">V1478_015432</name>
</gene>
<dbReference type="AlphaFoldDB" id="A0ABD2A534"/>
<keyword evidence="2" id="KW-1185">Reference proteome</keyword>
<protein>
    <submittedName>
        <fullName evidence="1">Uncharacterized protein</fullName>
    </submittedName>
</protein>